<evidence type="ECO:0000313" key="2">
    <source>
        <dbReference type="EMBL" id="XBS90215.1"/>
    </source>
</evidence>
<dbReference type="InterPro" id="IPR018550">
    <property type="entry name" value="Lipid-A_deacylase-rel"/>
</dbReference>
<gene>
    <name evidence="2" type="ORF">ABNK63_00805</name>
</gene>
<feature type="signal peptide" evidence="1">
    <location>
        <begin position="1"/>
        <end position="24"/>
    </location>
</feature>
<evidence type="ECO:0000256" key="1">
    <source>
        <dbReference type="SAM" id="SignalP"/>
    </source>
</evidence>
<dbReference type="Gene3D" id="2.40.160.20">
    <property type="match status" value="1"/>
</dbReference>
<proteinExistence type="predicted"/>
<keyword evidence="2" id="KW-0378">Hydrolase</keyword>
<dbReference type="Pfam" id="PF09411">
    <property type="entry name" value="PagL"/>
    <property type="match status" value="1"/>
</dbReference>
<dbReference type="RefSeq" id="WP_007808507.1">
    <property type="nucleotide sequence ID" value="NZ_CP157948.1"/>
</dbReference>
<reference evidence="2" key="1">
    <citation type="submission" date="2024-06" db="EMBL/GenBank/DDBJ databases">
        <authorList>
            <person name="Sun Y."/>
        </authorList>
    </citation>
    <scope>NUCLEOTIDE SEQUENCE</scope>
    <source>
        <strain evidence="2">IGA1.0</strain>
    </source>
</reference>
<sequence>MSLRTLARHALALGLIAAAVPATAATRIEIQGGRSYMDSYGSHAAFVEAVFPAQPIGGTRYSWSPDVSLGWIDGRDVHRYDYSSYTTRPSVALLAAGVRVHHGDAGDWYQPLFASFQVAATNHATQALSSHYQFVSTLGWQAKHFTLAIRHVSNGGLSGPNRGETMAVVGVAFDI</sequence>
<name>A0AAU7QKU4_9GAMM</name>
<organism evidence="2">
    <name type="scientific">Rhodanobacter sp. IGA1.0</name>
    <dbReference type="NCBI Taxonomy" id="3158582"/>
    <lineage>
        <taxon>Bacteria</taxon>
        <taxon>Pseudomonadati</taxon>
        <taxon>Pseudomonadota</taxon>
        <taxon>Gammaproteobacteria</taxon>
        <taxon>Lysobacterales</taxon>
        <taxon>Rhodanobacteraceae</taxon>
        <taxon>Rhodanobacter</taxon>
    </lineage>
</organism>
<accession>A0AAU7QKU4</accession>
<dbReference type="GO" id="GO:0016787">
    <property type="term" value="F:hydrolase activity"/>
    <property type="evidence" value="ECO:0007669"/>
    <property type="project" value="UniProtKB-KW"/>
</dbReference>
<feature type="chain" id="PRO_5043638800" evidence="1">
    <location>
        <begin position="25"/>
        <end position="175"/>
    </location>
</feature>
<keyword evidence="1" id="KW-0732">Signal</keyword>
<dbReference type="EMBL" id="CP157948">
    <property type="protein sequence ID" value="XBS90215.1"/>
    <property type="molecule type" value="Genomic_DNA"/>
</dbReference>
<protein>
    <submittedName>
        <fullName evidence="2">Acyloxyacyl hydrolase</fullName>
    </submittedName>
</protein>
<dbReference type="AlphaFoldDB" id="A0AAU7QKU4"/>